<dbReference type="EMBL" id="AAQH01000009">
    <property type="protein sequence ID" value="EAT12189.1"/>
    <property type="molecule type" value="Genomic_DNA"/>
</dbReference>
<keyword evidence="5" id="KW-0418">Kinase</keyword>
<comment type="caution">
    <text evidence="8">The sequence shown here is derived from an EMBL/GenBank/DDBJ whole genome shotgun (WGS) entry which is preliminary data.</text>
</comment>
<keyword evidence="6" id="KW-0812">Transmembrane</keyword>
<dbReference type="HOGENOM" id="CLU_000445_105_2_6"/>
<organism evidence="8 9">
    <name type="scientific">Bermanella marisrubri</name>
    <dbReference type="NCBI Taxonomy" id="207949"/>
    <lineage>
        <taxon>Bacteria</taxon>
        <taxon>Pseudomonadati</taxon>
        <taxon>Pseudomonadota</taxon>
        <taxon>Gammaproteobacteria</taxon>
        <taxon>Oceanospirillales</taxon>
        <taxon>Oceanospirillaceae</taxon>
        <taxon>Bermanella</taxon>
    </lineage>
</organism>
<dbReference type="SUPFAM" id="SSF55874">
    <property type="entry name" value="ATPase domain of HSP90 chaperone/DNA topoisomerase II/histidine kinase"/>
    <property type="match status" value="1"/>
</dbReference>
<keyword evidence="6" id="KW-0472">Membrane</keyword>
<dbReference type="InterPro" id="IPR000014">
    <property type="entry name" value="PAS"/>
</dbReference>
<gene>
    <name evidence="8" type="ORF">RED65_04165</name>
</gene>
<dbReference type="InterPro" id="IPR011622">
    <property type="entry name" value="7TMR_DISM_rcpt_extracell_dom2"/>
</dbReference>
<dbReference type="Pfam" id="PF07696">
    <property type="entry name" value="7TMR-DISMED2"/>
    <property type="match status" value="1"/>
</dbReference>
<feature type="transmembrane region" description="Helical" evidence="6">
    <location>
        <begin position="165"/>
        <end position="184"/>
    </location>
</feature>
<evidence type="ECO:0000313" key="8">
    <source>
        <dbReference type="EMBL" id="EAT12189.1"/>
    </source>
</evidence>
<dbReference type="InterPro" id="IPR003594">
    <property type="entry name" value="HATPase_dom"/>
</dbReference>
<keyword evidence="4" id="KW-0808">Transferase</keyword>
<dbReference type="PROSITE" id="PS50109">
    <property type="entry name" value="HIS_KIN"/>
    <property type="match status" value="1"/>
</dbReference>
<evidence type="ECO:0000256" key="2">
    <source>
        <dbReference type="ARBA" id="ARBA00012438"/>
    </source>
</evidence>
<dbReference type="NCBIfam" id="TIGR00229">
    <property type="entry name" value="sensory_box"/>
    <property type="match status" value="1"/>
</dbReference>
<feature type="transmembrane region" description="Helical" evidence="6">
    <location>
        <begin position="283"/>
        <end position="304"/>
    </location>
</feature>
<sequence>MLVNSVALAQESPSANTSPLFYWVPPEEREISLTEVMHEAQWTVVNGELNFGYLQKELWVMQTINFNMKSDWVVHIPNPFLDYLDLYVLQNRDIVTELHTGDARPFNQRTVKVADFVAGFTAESDREYILVARVRTQGTMMVPIHWMGEEEYAERLAIDQIIYGGYYGALIIIALYHLFIFLVVRETGYIFYVASMFAFVLLQLAYDGRGFAWFWPSNPEFNAIAFPLFYSLYQFINLMFISVFLRLRQNNPNWHKYLLVLKAIVIINSVLILALPYHTITPIIIITGITGLISGVVSGAFRWWQGFTPARYFTIAWLFFLGGLLLANFRGFGMVETSWVSQYGYLIGSLMLALFLAFSLAERIKSANVAKRITEKKLIDSQQQHLSVLKRYQELYENAPIGHFQSNSQYQLTSVNLACARLFGFDHPREMLEQVKDIRKYLISDFSYFQDRVRDTRKEGVQKDVEIKIKDIVGKQRWLSINMRYWPEGDTYEGSIQDVTERKIADELRRDLDQERLNIMERFSLGMAEEIDTPLGSNVAATGFIQEGLDSLYAKKQQGIATIEDYEQLLEICRQSLQLTSRNQRRVIRVVKRFREVASQHIGLVASHFNLVNAINQTVEGQRWKMAGWRVYVDGPEKLTIYSYKRAISAILIQLIDNALAHSEADKKDTPTIWIRVEILDDSRISLTVTDNGKGVDRETAKDLGQPFFTTKKGPDGHIGLGLYMIYNLTNRSLNGRLLFPITGEGFSVQIHIPISLPNKQ</sequence>
<name>Q1N1U2_9GAMM</name>
<evidence type="ECO:0000256" key="5">
    <source>
        <dbReference type="ARBA" id="ARBA00022777"/>
    </source>
</evidence>
<feature type="transmembrane region" description="Helical" evidence="6">
    <location>
        <begin position="343"/>
        <end position="361"/>
    </location>
</feature>
<dbReference type="EC" id="2.7.13.3" evidence="2"/>
<protein>
    <recommendedName>
        <fullName evidence="2">histidine kinase</fullName>
        <ecNumber evidence="2">2.7.13.3</ecNumber>
    </recommendedName>
</protein>
<dbReference type="Gene3D" id="2.60.40.2380">
    <property type="match status" value="1"/>
</dbReference>
<dbReference type="Pfam" id="PF02518">
    <property type="entry name" value="HATPase_c"/>
    <property type="match status" value="1"/>
</dbReference>
<evidence type="ECO:0000256" key="4">
    <source>
        <dbReference type="ARBA" id="ARBA00022679"/>
    </source>
</evidence>
<feature type="transmembrane region" description="Helical" evidence="6">
    <location>
        <begin position="189"/>
        <end position="206"/>
    </location>
</feature>
<feature type="transmembrane region" description="Helical" evidence="6">
    <location>
        <begin position="311"/>
        <end position="331"/>
    </location>
</feature>
<dbReference type="SUPFAM" id="SSF55785">
    <property type="entry name" value="PYP-like sensor domain (PAS domain)"/>
    <property type="match status" value="1"/>
</dbReference>
<feature type="transmembrane region" description="Helical" evidence="6">
    <location>
        <begin position="226"/>
        <end position="245"/>
    </location>
</feature>
<dbReference type="InterPro" id="IPR052162">
    <property type="entry name" value="Sensor_kinase/Photoreceptor"/>
</dbReference>
<dbReference type="InterPro" id="IPR011623">
    <property type="entry name" value="7TMR_DISM_rcpt_extracell_dom1"/>
</dbReference>
<dbReference type="Pfam" id="PF07695">
    <property type="entry name" value="7TMR-DISM_7TM"/>
    <property type="match status" value="1"/>
</dbReference>
<evidence type="ECO:0000313" key="9">
    <source>
        <dbReference type="Proteomes" id="UP000004263"/>
    </source>
</evidence>
<dbReference type="Proteomes" id="UP000004263">
    <property type="component" value="Unassembled WGS sequence"/>
</dbReference>
<keyword evidence="3" id="KW-0597">Phosphoprotein</keyword>
<reference evidence="8 9" key="1">
    <citation type="submission" date="2006-03" db="EMBL/GenBank/DDBJ databases">
        <authorList>
            <person name="Pinhassi J."/>
            <person name="Pedros-Alio C."/>
            <person name="Ferriera S."/>
            <person name="Johnson J."/>
            <person name="Kravitz S."/>
            <person name="Halpern A."/>
            <person name="Remington K."/>
            <person name="Beeson K."/>
            <person name="Tran B."/>
            <person name="Rogers Y.-H."/>
            <person name="Friedman R."/>
            <person name="Venter J.C."/>
        </authorList>
    </citation>
    <scope>NUCLEOTIDE SEQUENCE [LARGE SCALE GENOMIC DNA]</scope>
    <source>
        <strain evidence="8 9">RED65</strain>
    </source>
</reference>
<dbReference type="PANTHER" id="PTHR43304:SF1">
    <property type="entry name" value="PAC DOMAIN-CONTAINING PROTEIN"/>
    <property type="match status" value="1"/>
</dbReference>
<dbReference type="InterPro" id="IPR005467">
    <property type="entry name" value="His_kinase_dom"/>
</dbReference>
<dbReference type="InterPro" id="IPR036890">
    <property type="entry name" value="HATPase_C_sf"/>
</dbReference>
<proteinExistence type="predicted"/>
<dbReference type="InterPro" id="IPR035965">
    <property type="entry name" value="PAS-like_dom_sf"/>
</dbReference>
<dbReference type="Gene3D" id="3.30.450.20">
    <property type="entry name" value="PAS domain"/>
    <property type="match status" value="1"/>
</dbReference>
<dbReference type="GO" id="GO:0004673">
    <property type="term" value="F:protein histidine kinase activity"/>
    <property type="evidence" value="ECO:0007669"/>
    <property type="project" value="UniProtKB-EC"/>
</dbReference>
<keyword evidence="6" id="KW-1133">Transmembrane helix</keyword>
<dbReference type="PANTHER" id="PTHR43304">
    <property type="entry name" value="PHYTOCHROME-LIKE PROTEIN CPH1"/>
    <property type="match status" value="1"/>
</dbReference>
<feature type="transmembrane region" description="Helical" evidence="6">
    <location>
        <begin position="257"/>
        <end position="277"/>
    </location>
</feature>
<keyword evidence="9" id="KW-1185">Reference proteome</keyword>
<dbReference type="SMART" id="SM00387">
    <property type="entry name" value="HATPase_c"/>
    <property type="match status" value="1"/>
</dbReference>
<evidence type="ECO:0000256" key="6">
    <source>
        <dbReference type="SAM" id="Phobius"/>
    </source>
</evidence>
<accession>Q1N1U2</accession>
<evidence type="ECO:0000256" key="3">
    <source>
        <dbReference type="ARBA" id="ARBA00022553"/>
    </source>
</evidence>
<dbReference type="Gene3D" id="3.30.565.10">
    <property type="entry name" value="Histidine kinase-like ATPase, C-terminal domain"/>
    <property type="match status" value="1"/>
</dbReference>
<dbReference type="AlphaFoldDB" id="Q1N1U2"/>
<evidence type="ECO:0000259" key="7">
    <source>
        <dbReference type="PROSITE" id="PS50109"/>
    </source>
</evidence>
<evidence type="ECO:0000256" key="1">
    <source>
        <dbReference type="ARBA" id="ARBA00000085"/>
    </source>
</evidence>
<comment type="catalytic activity">
    <reaction evidence="1">
        <text>ATP + protein L-histidine = ADP + protein N-phospho-L-histidine.</text>
        <dbReference type="EC" id="2.7.13.3"/>
    </reaction>
</comment>
<dbReference type="STRING" id="207949.RED65_04165"/>
<feature type="domain" description="Histidine kinase" evidence="7">
    <location>
        <begin position="526"/>
        <end position="757"/>
    </location>
</feature>